<dbReference type="SUPFAM" id="SSF52499">
    <property type="entry name" value="Isochorismatase-like hydrolases"/>
    <property type="match status" value="1"/>
</dbReference>
<dbReference type="AlphaFoldDB" id="A0A1F6WNR6"/>
<name>A0A1F6WNR6_9BACT</name>
<sequence>MKYSFIAVDIQNDFATEGGKSYSHKPSIDFMKKYIFPYFILNNIKVNEIISDYRQPRPGDSGDMCHPGTWGYESVMPAELQKSLWVKNMNSPIWIRDNGGDGNKKPGLPFPDSNAFGIWVERNIGKPSEVRPVVFGLTIDCCVLCTVQEFRWRGYEPIIIYEAVDHANGNEEDKKAVLEKSALRWWAETILWEEMKERLKENS</sequence>
<evidence type="ECO:0000313" key="1">
    <source>
        <dbReference type="EMBL" id="OGI83385.1"/>
    </source>
</evidence>
<dbReference type="Proteomes" id="UP000179448">
    <property type="component" value="Unassembled WGS sequence"/>
</dbReference>
<comment type="caution">
    <text evidence="1">The sequence shown here is derived from an EMBL/GenBank/DDBJ whole genome shotgun (WGS) entry which is preliminary data.</text>
</comment>
<dbReference type="STRING" id="1801766.A2997_01520"/>
<organism evidence="1 2">
    <name type="scientific">Candidatus Nomurabacteria bacterium RIFCSPLOWO2_01_FULL_36_10b</name>
    <dbReference type="NCBI Taxonomy" id="1801766"/>
    <lineage>
        <taxon>Bacteria</taxon>
        <taxon>Candidatus Nomuraibacteriota</taxon>
    </lineage>
</organism>
<gene>
    <name evidence="1" type="ORF">A2997_01520</name>
</gene>
<proteinExistence type="predicted"/>
<dbReference type="InterPro" id="IPR036380">
    <property type="entry name" value="Isochorismatase-like_sf"/>
</dbReference>
<reference evidence="1 2" key="1">
    <citation type="journal article" date="2016" name="Nat. Commun.">
        <title>Thousands of microbial genomes shed light on interconnected biogeochemical processes in an aquifer system.</title>
        <authorList>
            <person name="Anantharaman K."/>
            <person name="Brown C.T."/>
            <person name="Hug L.A."/>
            <person name="Sharon I."/>
            <person name="Castelle C.J."/>
            <person name="Probst A.J."/>
            <person name="Thomas B.C."/>
            <person name="Singh A."/>
            <person name="Wilkins M.J."/>
            <person name="Karaoz U."/>
            <person name="Brodie E.L."/>
            <person name="Williams K.H."/>
            <person name="Hubbard S.S."/>
            <person name="Banfield J.F."/>
        </authorList>
    </citation>
    <scope>NUCLEOTIDE SEQUENCE [LARGE SCALE GENOMIC DNA]</scope>
</reference>
<dbReference type="EMBL" id="MFUQ01000018">
    <property type="protein sequence ID" value="OGI83385.1"/>
    <property type="molecule type" value="Genomic_DNA"/>
</dbReference>
<dbReference type="Gene3D" id="3.40.50.850">
    <property type="entry name" value="Isochorismatase-like"/>
    <property type="match status" value="1"/>
</dbReference>
<accession>A0A1F6WNR6</accession>
<evidence type="ECO:0000313" key="2">
    <source>
        <dbReference type="Proteomes" id="UP000179448"/>
    </source>
</evidence>
<evidence type="ECO:0008006" key="3">
    <source>
        <dbReference type="Google" id="ProtNLM"/>
    </source>
</evidence>
<protein>
    <recommendedName>
        <fullName evidence="3">Isochorismatase-like domain-containing protein</fullName>
    </recommendedName>
</protein>